<organism evidence="1 2">
    <name type="scientific">Populus alba x Populus x berolinensis</name>
    <dbReference type="NCBI Taxonomy" id="444605"/>
    <lineage>
        <taxon>Eukaryota</taxon>
        <taxon>Viridiplantae</taxon>
        <taxon>Streptophyta</taxon>
        <taxon>Embryophyta</taxon>
        <taxon>Tracheophyta</taxon>
        <taxon>Spermatophyta</taxon>
        <taxon>Magnoliopsida</taxon>
        <taxon>eudicotyledons</taxon>
        <taxon>Gunneridae</taxon>
        <taxon>Pentapetalae</taxon>
        <taxon>rosids</taxon>
        <taxon>fabids</taxon>
        <taxon>Malpighiales</taxon>
        <taxon>Salicaceae</taxon>
        <taxon>Saliceae</taxon>
        <taxon>Populus</taxon>
    </lineage>
</organism>
<keyword evidence="2" id="KW-1185">Reference proteome</keyword>
<name>A0AAD6RPB8_9ROSI</name>
<dbReference type="EMBL" id="JAQIZT010000001">
    <property type="protein sequence ID" value="KAJ7012497.1"/>
    <property type="molecule type" value="Genomic_DNA"/>
</dbReference>
<dbReference type="Proteomes" id="UP001164929">
    <property type="component" value="Chromosome 1"/>
</dbReference>
<proteinExistence type="predicted"/>
<evidence type="ECO:0000313" key="1">
    <source>
        <dbReference type="EMBL" id="KAJ7012497.1"/>
    </source>
</evidence>
<comment type="caution">
    <text evidence="1">The sequence shown here is derived from an EMBL/GenBank/DDBJ whole genome shotgun (WGS) entry which is preliminary data.</text>
</comment>
<reference evidence="1 2" key="1">
    <citation type="journal article" date="2023" name="Mol. Ecol. Resour.">
        <title>Chromosome-level genome assembly of a triploid poplar Populus alba 'Berolinensis'.</title>
        <authorList>
            <person name="Chen S."/>
            <person name="Yu Y."/>
            <person name="Wang X."/>
            <person name="Wang S."/>
            <person name="Zhang T."/>
            <person name="Zhou Y."/>
            <person name="He R."/>
            <person name="Meng N."/>
            <person name="Wang Y."/>
            <person name="Liu W."/>
            <person name="Liu Z."/>
            <person name="Liu J."/>
            <person name="Guo Q."/>
            <person name="Huang H."/>
            <person name="Sederoff R.R."/>
            <person name="Wang G."/>
            <person name="Qu G."/>
            <person name="Chen S."/>
        </authorList>
    </citation>
    <scope>NUCLEOTIDE SEQUENCE [LARGE SCALE GENOMIC DNA]</scope>
    <source>
        <strain evidence="1">SC-2020</strain>
    </source>
</reference>
<sequence length="32" mass="3698">MSNHRKRDSLGGWREQGAMWFGSDEEILFGLS</sequence>
<protein>
    <submittedName>
        <fullName evidence="1">Uncharacterized protein</fullName>
    </submittedName>
</protein>
<gene>
    <name evidence="1" type="ORF">NC653_002525</name>
</gene>
<accession>A0AAD6RPB8</accession>
<evidence type="ECO:0000313" key="2">
    <source>
        <dbReference type="Proteomes" id="UP001164929"/>
    </source>
</evidence>
<dbReference type="AlphaFoldDB" id="A0AAD6RPB8"/>